<evidence type="ECO:0000313" key="3">
    <source>
        <dbReference type="Proteomes" id="UP000532936"/>
    </source>
</evidence>
<accession>A0A7W6A4P7</accession>
<organism evidence="2 3">
    <name type="scientific">Brevundimonas mediterranea</name>
    <dbReference type="NCBI Taxonomy" id="74329"/>
    <lineage>
        <taxon>Bacteria</taxon>
        <taxon>Pseudomonadati</taxon>
        <taxon>Pseudomonadota</taxon>
        <taxon>Alphaproteobacteria</taxon>
        <taxon>Caulobacterales</taxon>
        <taxon>Caulobacteraceae</taxon>
        <taxon>Brevundimonas</taxon>
    </lineage>
</organism>
<protein>
    <recommendedName>
        <fullName evidence="4">Lipoprotein</fullName>
    </recommendedName>
</protein>
<sequence length="141" mass="14693">MRILLTAALAASTVAALGLSACAPAATTAVAAAADGENTTARCFRTDNVRNFRADRQSNLYIRSLRNDVFQINTSGGCWDLDSALSIAVTPTLGGSDTVCVGDPVQIIVPNADPGRRTCRAFVAKSLTAEEVAALPDRARP</sequence>
<dbReference type="Proteomes" id="UP000532936">
    <property type="component" value="Unassembled WGS sequence"/>
</dbReference>
<evidence type="ECO:0000256" key="1">
    <source>
        <dbReference type="SAM" id="SignalP"/>
    </source>
</evidence>
<feature type="signal peptide" evidence="1">
    <location>
        <begin position="1"/>
        <end position="25"/>
    </location>
</feature>
<dbReference type="RefSeq" id="WP_183197956.1">
    <property type="nucleotide sequence ID" value="NZ_JACIDA010000003.1"/>
</dbReference>
<dbReference type="InterPro" id="IPR045500">
    <property type="entry name" value="DUF6491"/>
</dbReference>
<evidence type="ECO:0008006" key="4">
    <source>
        <dbReference type="Google" id="ProtNLM"/>
    </source>
</evidence>
<reference evidence="2 3" key="1">
    <citation type="submission" date="2020-08" db="EMBL/GenBank/DDBJ databases">
        <title>Genomic Encyclopedia of Type Strains, Phase IV (KMG-IV): sequencing the most valuable type-strain genomes for metagenomic binning, comparative biology and taxonomic classification.</title>
        <authorList>
            <person name="Goeker M."/>
        </authorList>
    </citation>
    <scope>NUCLEOTIDE SEQUENCE [LARGE SCALE GENOMIC DNA]</scope>
    <source>
        <strain evidence="2 3">DSM 14878</strain>
    </source>
</reference>
<name>A0A7W6A4P7_9CAUL</name>
<proteinExistence type="predicted"/>
<dbReference type="PROSITE" id="PS51257">
    <property type="entry name" value="PROKAR_LIPOPROTEIN"/>
    <property type="match status" value="1"/>
</dbReference>
<keyword evidence="1" id="KW-0732">Signal</keyword>
<dbReference type="AlphaFoldDB" id="A0A7W6A4P7"/>
<dbReference type="EMBL" id="JACIDA010000003">
    <property type="protein sequence ID" value="MBB3873269.1"/>
    <property type="molecule type" value="Genomic_DNA"/>
</dbReference>
<gene>
    <name evidence="2" type="ORF">GGR11_002831</name>
</gene>
<evidence type="ECO:0000313" key="2">
    <source>
        <dbReference type="EMBL" id="MBB3873269.1"/>
    </source>
</evidence>
<feature type="chain" id="PRO_5031548211" description="Lipoprotein" evidence="1">
    <location>
        <begin position="26"/>
        <end position="141"/>
    </location>
</feature>
<dbReference type="Pfam" id="PF20101">
    <property type="entry name" value="DUF6491"/>
    <property type="match status" value="1"/>
</dbReference>
<comment type="caution">
    <text evidence="2">The sequence shown here is derived from an EMBL/GenBank/DDBJ whole genome shotgun (WGS) entry which is preliminary data.</text>
</comment>